<dbReference type="RefSeq" id="WP_216958100.1">
    <property type="nucleotide sequence ID" value="NZ_JAHOPB010000001.1"/>
</dbReference>
<dbReference type="EC" id="1.7.99.4" evidence="3"/>
<feature type="transmembrane region" description="Helical" evidence="1">
    <location>
        <begin position="130"/>
        <end position="149"/>
    </location>
</feature>
<evidence type="ECO:0000259" key="2">
    <source>
        <dbReference type="Pfam" id="PF02665"/>
    </source>
</evidence>
<name>A0ABS6IGI0_9HYPH</name>
<dbReference type="PANTHER" id="PTHR30598:SF3">
    <property type="entry name" value="RESPIRATORY NITRATE REDUCTASE 1 GAMMA CHAIN"/>
    <property type="match status" value="1"/>
</dbReference>
<dbReference type="EMBL" id="JAHOPB010000001">
    <property type="protein sequence ID" value="MBU8873702.1"/>
    <property type="molecule type" value="Genomic_DNA"/>
</dbReference>
<dbReference type="NCBIfam" id="TIGR00351">
    <property type="entry name" value="narI"/>
    <property type="match status" value="1"/>
</dbReference>
<feature type="domain" description="NarG-like" evidence="2">
    <location>
        <begin position="7"/>
        <end position="226"/>
    </location>
</feature>
<keyword evidence="3" id="KW-0560">Oxidoreductase</keyword>
<evidence type="ECO:0000313" key="4">
    <source>
        <dbReference type="Proteomes" id="UP000727907"/>
    </source>
</evidence>
<dbReference type="GO" id="GO:0016491">
    <property type="term" value="F:oxidoreductase activity"/>
    <property type="evidence" value="ECO:0007669"/>
    <property type="project" value="UniProtKB-KW"/>
</dbReference>
<feature type="transmembrane region" description="Helical" evidence="1">
    <location>
        <begin position="89"/>
        <end position="110"/>
    </location>
</feature>
<reference evidence="3 4" key="1">
    <citation type="submission" date="2021-06" db="EMBL/GenBank/DDBJ databases">
        <authorList>
            <person name="Lee D.H."/>
        </authorList>
    </citation>
    <scope>NUCLEOTIDE SEQUENCE [LARGE SCALE GENOMIC DNA]</scope>
    <source>
        <strain evidence="3 4">MMS21-HV4-11</strain>
    </source>
</reference>
<keyword evidence="1" id="KW-0472">Membrane</keyword>
<keyword evidence="4" id="KW-1185">Reference proteome</keyword>
<dbReference type="Proteomes" id="UP000727907">
    <property type="component" value="Unassembled WGS sequence"/>
</dbReference>
<protein>
    <submittedName>
        <fullName evidence="3">Respiratory nitrate reductase subunit gamma</fullName>
        <ecNumber evidence="3">1.7.99.4</ecNumber>
    </submittedName>
</protein>
<gene>
    <name evidence="3" type="primary">narI</name>
    <name evidence="3" type="ORF">KQ910_07995</name>
</gene>
<dbReference type="Pfam" id="PF02665">
    <property type="entry name" value="Nitrate_red_gam"/>
    <property type="match status" value="1"/>
</dbReference>
<feature type="transmembrane region" description="Helical" evidence="1">
    <location>
        <begin position="49"/>
        <end position="69"/>
    </location>
</feature>
<evidence type="ECO:0000313" key="3">
    <source>
        <dbReference type="EMBL" id="MBU8873702.1"/>
    </source>
</evidence>
<comment type="caution">
    <text evidence="3">The sequence shown here is derived from an EMBL/GenBank/DDBJ whole genome shotgun (WGS) entry which is preliminary data.</text>
</comment>
<evidence type="ECO:0000256" key="1">
    <source>
        <dbReference type="SAM" id="Phobius"/>
    </source>
</evidence>
<dbReference type="InterPro" id="IPR023234">
    <property type="entry name" value="NarG-like_domain"/>
</dbReference>
<keyword evidence="1" id="KW-1133">Transmembrane helix</keyword>
<keyword evidence="1" id="KW-0812">Transmembrane</keyword>
<dbReference type="InterPro" id="IPR003816">
    <property type="entry name" value="Nitrate_red_gam"/>
</dbReference>
<feature type="transmembrane region" description="Helical" evidence="1">
    <location>
        <begin position="185"/>
        <end position="208"/>
    </location>
</feature>
<proteinExistence type="predicted"/>
<dbReference type="InterPro" id="IPR051936">
    <property type="entry name" value="Heme-iron_electron_transfer"/>
</dbReference>
<accession>A0ABS6IGI0</accession>
<organism evidence="3 4">
    <name type="scientific">Reyranella humidisoli</name>
    <dbReference type="NCBI Taxonomy" id="2849149"/>
    <lineage>
        <taxon>Bacteria</taxon>
        <taxon>Pseudomonadati</taxon>
        <taxon>Pseudomonadota</taxon>
        <taxon>Alphaproteobacteria</taxon>
        <taxon>Hyphomicrobiales</taxon>
        <taxon>Reyranellaceae</taxon>
        <taxon>Reyranella</taxon>
    </lineage>
</organism>
<feature type="transmembrane region" description="Helical" evidence="1">
    <location>
        <begin position="12"/>
        <end position="29"/>
    </location>
</feature>
<dbReference type="PANTHER" id="PTHR30598">
    <property type="entry name" value="NITRATE REDUCTASE PRIVATE CHAPERONE, REDOX ENZYME MATURATION PROTEIN REMP FAMILY"/>
    <property type="match status" value="1"/>
</dbReference>
<sequence length="242" mass="27707">MKDYVFHLLFVWYPYICLTIFLLGSLIRFDREQYTWRASSSQILRKRQLAWGSNLFHVGILFLLLGHTVGLLTPTWLYTLFITVEHKQLIAVAAGGIAGVVCFVGLTMLLHRRLFDVRIRANSSVMDIAILAILWLQLCLGLATLPFSFAHSDGSVMLILSHWAQGIVILHPVDARPLQGLDWPYLTHLVLGMTLFLVFPFSRLVHIWSAPVWYLGRRGYQVVRRRRPLSESGRPVSRQPAE</sequence>